<feature type="compositionally biased region" description="Polar residues" evidence="8">
    <location>
        <begin position="1502"/>
        <end position="1511"/>
    </location>
</feature>
<protein>
    <recommendedName>
        <fullName evidence="10">EF-hand domain-containing protein</fullName>
    </recommendedName>
</protein>
<evidence type="ECO:0000256" key="7">
    <source>
        <dbReference type="ARBA" id="ARBA00023180"/>
    </source>
</evidence>
<comment type="caution">
    <text evidence="11">The sequence shown here is derived from an EMBL/GenBank/DDBJ whole genome shotgun (WGS) entry which is preliminary data.</text>
</comment>
<dbReference type="OrthoDB" id="441446at2759"/>
<sequence>MRSILPSVASALLLSAQEASSWGPDGHAVVAELADTRMSSDARKWIYEIMGEGYRLATSASWADSILHGSDSGSWQWSMPLHYVNVDNCEFVYSRDCQSDVCVAGAIKNYTAQLTNTSLSAERRQEAVKFLTHFMGDVHQPLHAGRYTDLGGNTISVAINFANYEKTNLHMVWDEKLIDEYEEELYPGTYVQQDADYDMDRTQYWSVTADEIGRDLNAGGKYAGKVASWLSKCESLGLDVCVNEMVQESASLACMVAYVNVDGAQVQNNGSLSMDYYNSRIETVREQLAKGAVRLAWVLDNAFDNFTTTTAPPTTTSTTTPTTTGTSSDSTAPTPTSTTPSSGAVTYHGRAWMLFVGIMAVVATLSRGTPSILSFLNNILISSGLPVVWLSTWSPIVDYEQLTVRKVLGQAVSCGGSDSELFQLALARPPAHEKSSMELSGISTDPPPEDAAFADLDKIDWGLPMLARAGGWVHPGIKYLRPKMELRPSGVFSVFEREIPAGEVLMRIREHAAISPKMLDDSVWSESEKRRISKLTPEAKIALFLLSERERGAHGRWGLLISKVFSTTPAVPPSVEEWSALNKRVKNMYRTVKALAILGNSSWSDAFVALHYAQSRTIALPSGCSLSSDRHRLVVGLDLLNHAYNVSAVNARVGYARSQLNCFPLLVEAATNITQGYEVVLSYAALVSSIPPKVTISSPHILAIHFGVTPSESLQLVKPCEWWLVKYNFVPGHTRSDDPLAVPQLPGVTHPRYTAESELGVGDARGIGKSPEWIREIQQRWRSRCLRSYHLFDGSTVPMNLLDCARMERLIVAHLDYIHNDVPSGPTRLIVDAHSDWQEGNMLDWERMEHPMLIELAQSAAAIQAASRRILSRVQAGNMTRPDLVDQSLYTLGLERCARENNDSYEKLAKILTEVSKLDENSYSELLESSRKAQEMASKKWKRTGQSVVDTIERNVAHVNALYVLFTHGDKRIQSRITKYLTKREAFVLGATCTKLYRSIVLPSLQAGGVSLGPPMMKAFEFLRSIESGLPIGEGELRSAYGFYRRKGLPRLLDAIRIVDRMTDPLPDEFVVTVQRFIFGSASQSQRGFSKAFRSYLNRRHQLLASFRGYRPVGPDSPPATAELLMPPKPRGVYNMLLNRALFEKFDTDADGVLSVAELAKLVESELNVDPAESVALAQTLVGRIGHPEAHPPPAQAGIRWPSFNSWWSLIQVKWRSLLANSPPHGAGVKSRTLPPSVPNELQSRSETSRTSGSIGGRSQPAPAVNSPPSSESGRESSSAEGVMDRAVDETPSESSVMSSRSSVEENSSASSPREASHSSATSVGSSSSSEDHTSSMAATHSEADDSSDQSDGRISDKSSGSSGGSSAAGDAPSVGSSSRSQSGTDLSGAHGTETSPPSSSEHPSSRSSASPVNEGSLASSGHGSSSRRSSLPSSNERTIPGSSSDFCMPFRRPQLLSDSQYHDCFSEASSEGPAEPQQAASSSRPSGGESRILPGYEMGISMQSGENSRVSRVGRGDGSSPAKAQGISQLKCIGSQDESSVLLNDDVSPKAPQPNGGASSASGAEVTGLPPISPNVQADSSQLAEGPFPSYVYTPADLSVSTPLLMGQTVEHSHVLGPSFSLNRTSGSLPAGYRRSAGLSQLDSILGEGPAAAAAVSQEVFEPSQVCHHEPSQSVLIADPEPENGHDVVDLTGGSTPRVAVGPRVTKSEPLVKDEEPDVSDGQAAAGRLPASSQPLPEVPDDRSFESSLEIARRLGLLEDSAAVVDDAGAYPSLAPPEGSELLPDEMETTAVQPAETRGDESTPRGSDEGESETTSEGLADGSEGLSPRTESGVDEGSEECSESAYDDGSDGLQSDSEPGEEPTPERSSSFEPTAMQDEDEETASMLPREDSEEESEEYATHSEESEGESALDTSAVLEEGPSESSSDDSCISEATAGVEGPLGGPQTGPSGEAGSTPGRGPGGDGHSMDFDESCLSARRVTDPATEFRTPLSEAGVDADMTMVSLDGSFLVERGEDGGSRRKSRRKRRRSETRRSLAGKRCRREEASELRKVPERFSPRLMLKVFSFLKLKPPLTEMGLETHQDFHDEGGASPHQNCVAGRLGHGVAKDRPPRVLKPLKSRKGAADPYAAARRRLQE</sequence>
<evidence type="ECO:0000256" key="1">
    <source>
        <dbReference type="ARBA" id="ARBA00009547"/>
    </source>
</evidence>
<dbReference type="PROSITE" id="PS50222">
    <property type="entry name" value="EF_HAND_2"/>
    <property type="match status" value="1"/>
</dbReference>
<dbReference type="PROSITE" id="PS00018">
    <property type="entry name" value="EF_HAND_1"/>
    <property type="match status" value="1"/>
</dbReference>
<evidence type="ECO:0000256" key="6">
    <source>
        <dbReference type="ARBA" id="ARBA00023157"/>
    </source>
</evidence>
<keyword evidence="6" id="KW-1015">Disulfide bond</keyword>
<feature type="compositionally biased region" description="Polar residues" evidence="8">
    <location>
        <begin position="1436"/>
        <end position="1446"/>
    </location>
</feature>
<feature type="compositionally biased region" description="Acidic residues" evidence="8">
    <location>
        <begin position="1834"/>
        <end position="1851"/>
    </location>
</feature>
<dbReference type="Gene3D" id="3.90.1410.10">
    <property type="entry name" value="set domain protein methyltransferase, domain 1"/>
    <property type="match status" value="1"/>
</dbReference>
<evidence type="ECO:0000313" key="12">
    <source>
        <dbReference type="Proteomes" id="UP000570595"/>
    </source>
</evidence>
<dbReference type="GO" id="GO:0005509">
    <property type="term" value="F:calcium ion binding"/>
    <property type="evidence" value="ECO:0007669"/>
    <property type="project" value="InterPro"/>
</dbReference>
<feature type="region of interest" description="Disordered" evidence="8">
    <location>
        <begin position="1223"/>
        <end position="1589"/>
    </location>
</feature>
<dbReference type="GO" id="GO:0016788">
    <property type="term" value="F:hydrolase activity, acting on ester bonds"/>
    <property type="evidence" value="ECO:0007669"/>
    <property type="project" value="InterPro"/>
</dbReference>
<proteinExistence type="inferred from homology"/>
<feature type="compositionally biased region" description="Low complexity" evidence="8">
    <location>
        <begin position="1267"/>
        <end position="1279"/>
    </location>
</feature>
<evidence type="ECO:0000256" key="3">
    <source>
        <dbReference type="ARBA" id="ARBA00022723"/>
    </source>
</evidence>
<feature type="compositionally biased region" description="Low complexity" evidence="8">
    <location>
        <begin position="1920"/>
        <end position="1935"/>
    </location>
</feature>
<evidence type="ECO:0000256" key="2">
    <source>
        <dbReference type="ARBA" id="ARBA00022722"/>
    </source>
</evidence>
<feature type="region of interest" description="Disordered" evidence="8">
    <location>
        <begin position="1664"/>
        <end position="1748"/>
    </location>
</feature>
<dbReference type="PANTHER" id="PTHR33146">
    <property type="entry name" value="ENDONUCLEASE 4"/>
    <property type="match status" value="1"/>
</dbReference>
<evidence type="ECO:0000256" key="4">
    <source>
        <dbReference type="ARBA" id="ARBA00022759"/>
    </source>
</evidence>
<dbReference type="GO" id="GO:0006308">
    <property type="term" value="P:DNA catabolic process"/>
    <property type="evidence" value="ECO:0007669"/>
    <property type="project" value="InterPro"/>
</dbReference>
<evidence type="ECO:0000313" key="11">
    <source>
        <dbReference type="EMBL" id="KAF4664037.1"/>
    </source>
</evidence>
<dbReference type="PANTHER" id="PTHR33146:SF26">
    <property type="entry name" value="ENDONUCLEASE 4"/>
    <property type="match status" value="1"/>
</dbReference>
<evidence type="ECO:0000256" key="9">
    <source>
        <dbReference type="SAM" id="SignalP"/>
    </source>
</evidence>
<dbReference type="Proteomes" id="UP000570595">
    <property type="component" value="Unassembled WGS sequence"/>
</dbReference>
<keyword evidence="5" id="KW-0378">Hydrolase</keyword>
<feature type="signal peptide" evidence="9">
    <location>
        <begin position="1"/>
        <end position="21"/>
    </location>
</feature>
<feature type="region of interest" description="Disordered" evidence="8">
    <location>
        <begin position="309"/>
        <end position="342"/>
    </location>
</feature>
<accession>A0A7J6LXN7</accession>
<dbReference type="GO" id="GO:0004519">
    <property type="term" value="F:endonuclease activity"/>
    <property type="evidence" value="ECO:0007669"/>
    <property type="project" value="UniProtKB-KW"/>
</dbReference>
<dbReference type="Pfam" id="PF02265">
    <property type="entry name" value="S1-P1_nuclease"/>
    <property type="match status" value="1"/>
</dbReference>
<feature type="domain" description="EF-hand" evidence="10">
    <location>
        <begin position="1134"/>
        <end position="1169"/>
    </location>
</feature>
<keyword evidence="9" id="KW-0732">Signal</keyword>
<dbReference type="EMBL" id="JABAHT010000127">
    <property type="protein sequence ID" value="KAF4664037.1"/>
    <property type="molecule type" value="Genomic_DNA"/>
</dbReference>
<feature type="compositionally biased region" description="Polar residues" evidence="8">
    <location>
        <begin position="1575"/>
        <end position="1584"/>
    </location>
</feature>
<organism evidence="11 12">
    <name type="scientific">Perkinsus olseni</name>
    <name type="common">Perkinsus atlanticus</name>
    <dbReference type="NCBI Taxonomy" id="32597"/>
    <lineage>
        <taxon>Eukaryota</taxon>
        <taxon>Sar</taxon>
        <taxon>Alveolata</taxon>
        <taxon>Perkinsozoa</taxon>
        <taxon>Perkinsea</taxon>
        <taxon>Perkinsida</taxon>
        <taxon>Perkinsidae</taxon>
        <taxon>Perkinsus</taxon>
    </lineage>
</organism>
<feature type="chain" id="PRO_5029768889" description="EF-hand domain-containing protein" evidence="9">
    <location>
        <begin position="22"/>
        <end position="2139"/>
    </location>
</feature>
<reference evidence="11 12" key="1">
    <citation type="submission" date="2020-04" db="EMBL/GenBank/DDBJ databases">
        <title>Perkinsus olseni comparative genomics.</title>
        <authorList>
            <person name="Bogema D.R."/>
        </authorList>
    </citation>
    <scope>NUCLEOTIDE SEQUENCE [LARGE SCALE GENOMIC DNA]</scope>
    <source>
        <strain evidence="11">ATCC PRA-179</strain>
    </source>
</reference>
<feature type="compositionally biased region" description="Low complexity" evidence="8">
    <location>
        <begin position="1396"/>
        <end position="1435"/>
    </location>
</feature>
<dbReference type="InterPro" id="IPR003154">
    <property type="entry name" value="S1/P1nuclease"/>
</dbReference>
<name>A0A7J6LXN7_PEROL</name>
<comment type="similarity">
    <text evidence="1">Belongs to the nuclease type I family.</text>
</comment>
<evidence type="ECO:0000256" key="5">
    <source>
        <dbReference type="ARBA" id="ARBA00022801"/>
    </source>
</evidence>
<feature type="compositionally biased region" description="Low complexity" evidence="8">
    <location>
        <begin position="1358"/>
        <end position="1389"/>
    </location>
</feature>
<keyword evidence="7" id="KW-0325">Glycoprotein</keyword>
<feature type="compositionally biased region" description="Basic residues" evidence="8">
    <location>
        <begin position="2022"/>
        <end position="2043"/>
    </location>
</feature>
<feature type="compositionally biased region" description="Basic and acidic residues" evidence="8">
    <location>
        <begin position="1798"/>
        <end position="1809"/>
    </location>
</feature>
<dbReference type="Gene3D" id="1.10.575.10">
    <property type="entry name" value="P1 Nuclease"/>
    <property type="match status" value="1"/>
</dbReference>
<evidence type="ECO:0000259" key="10">
    <source>
        <dbReference type="PROSITE" id="PS50222"/>
    </source>
</evidence>
<keyword evidence="3" id="KW-0479">Metal-binding</keyword>
<keyword evidence="2" id="KW-0540">Nuclease</keyword>
<dbReference type="CDD" id="cd11010">
    <property type="entry name" value="S1-P1_nuclease"/>
    <property type="match status" value="1"/>
</dbReference>
<dbReference type="SUPFAM" id="SSF82199">
    <property type="entry name" value="SET domain"/>
    <property type="match status" value="1"/>
</dbReference>
<evidence type="ECO:0000256" key="8">
    <source>
        <dbReference type="SAM" id="MobiDB-lite"/>
    </source>
</evidence>
<gene>
    <name evidence="11" type="ORF">FOZ61_001158</name>
</gene>
<keyword evidence="4" id="KW-0255">Endonuclease</keyword>
<dbReference type="InterPro" id="IPR018247">
    <property type="entry name" value="EF_Hand_1_Ca_BS"/>
</dbReference>
<dbReference type="InterPro" id="IPR008947">
    <property type="entry name" value="PLipase_C/P1_nuclease_dom_sf"/>
</dbReference>
<feature type="region of interest" description="Disordered" evidence="8">
    <location>
        <begin position="2085"/>
        <end position="2139"/>
    </location>
</feature>
<dbReference type="GO" id="GO:0003676">
    <property type="term" value="F:nucleic acid binding"/>
    <property type="evidence" value="ECO:0007669"/>
    <property type="project" value="InterPro"/>
</dbReference>
<dbReference type="InterPro" id="IPR046341">
    <property type="entry name" value="SET_dom_sf"/>
</dbReference>
<feature type="compositionally biased region" description="Low complexity" evidence="8">
    <location>
        <begin position="1293"/>
        <end position="1329"/>
    </location>
</feature>
<feature type="compositionally biased region" description="Low complexity" evidence="8">
    <location>
        <begin position="1245"/>
        <end position="1259"/>
    </location>
</feature>
<feature type="region of interest" description="Disordered" evidence="8">
    <location>
        <begin position="1770"/>
        <end position="2052"/>
    </location>
</feature>
<dbReference type="SUPFAM" id="SSF48537">
    <property type="entry name" value="Phospholipase C/P1 nuclease"/>
    <property type="match status" value="1"/>
</dbReference>
<dbReference type="InterPro" id="IPR002048">
    <property type="entry name" value="EF_hand_dom"/>
</dbReference>